<keyword evidence="9" id="KW-1185">Reference proteome</keyword>
<keyword evidence="2 5" id="KW-0547">Nucleotide-binding</keyword>
<evidence type="ECO:0000313" key="9">
    <source>
        <dbReference type="Proteomes" id="UP000317494"/>
    </source>
</evidence>
<reference evidence="8 9" key="1">
    <citation type="journal article" date="2019" name="Sci. Rep.">
        <title>Comparative genomics of chytrid fungi reveal insights into the obligate biotrophic and pathogenic lifestyle of Synchytrium endobioticum.</title>
        <authorList>
            <person name="van de Vossenberg B.T.L.H."/>
            <person name="Warris S."/>
            <person name="Nguyen H.D.T."/>
            <person name="van Gent-Pelzer M.P.E."/>
            <person name="Joly D.L."/>
            <person name="van de Geest H.C."/>
            <person name="Bonants P.J.M."/>
            <person name="Smith D.S."/>
            <person name="Levesque C.A."/>
            <person name="van der Lee T.A.J."/>
        </authorList>
    </citation>
    <scope>NUCLEOTIDE SEQUENCE [LARGE SCALE GENOMIC DNA]</scope>
    <source>
        <strain evidence="8 9">MB42</strain>
    </source>
</reference>
<protein>
    <submittedName>
        <fullName evidence="8">Uncharacterized protein</fullName>
    </submittedName>
</protein>
<evidence type="ECO:0000256" key="7">
    <source>
        <dbReference type="SAM" id="MobiDB-lite"/>
    </source>
</evidence>
<evidence type="ECO:0000256" key="6">
    <source>
        <dbReference type="PIRSR" id="PIRSR601019-2"/>
    </source>
</evidence>
<dbReference type="SUPFAM" id="SSF52540">
    <property type="entry name" value="P-loop containing nucleoside triphosphate hydrolases"/>
    <property type="match status" value="1"/>
</dbReference>
<feature type="binding site" evidence="6">
    <location>
        <position position="116"/>
    </location>
    <ligand>
        <name>Mg(2+)</name>
        <dbReference type="ChEBI" id="CHEBI:18420"/>
    </ligand>
</feature>
<keyword evidence="4" id="KW-0807">Transducer</keyword>
<proteinExistence type="predicted"/>
<dbReference type="GO" id="GO:0005737">
    <property type="term" value="C:cytoplasm"/>
    <property type="evidence" value="ECO:0007669"/>
    <property type="project" value="TreeGrafter"/>
</dbReference>
<dbReference type="PANTHER" id="PTHR10218">
    <property type="entry name" value="GTP-BINDING PROTEIN ALPHA SUBUNIT"/>
    <property type="match status" value="1"/>
</dbReference>
<evidence type="ECO:0000256" key="4">
    <source>
        <dbReference type="ARBA" id="ARBA00023224"/>
    </source>
</evidence>
<dbReference type="FunFam" id="3.40.50.300:FF:000692">
    <property type="entry name" value="Guanine nucleotide-binding protein subunit alpha"/>
    <property type="match status" value="1"/>
</dbReference>
<dbReference type="Proteomes" id="UP000317494">
    <property type="component" value="Unassembled WGS sequence"/>
</dbReference>
<dbReference type="CDD" id="cd00066">
    <property type="entry name" value="G-alpha"/>
    <property type="match status" value="1"/>
</dbReference>
<accession>A0A507CVS5</accession>
<evidence type="ECO:0000256" key="5">
    <source>
        <dbReference type="PIRSR" id="PIRSR601019-1"/>
    </source>
</evidence>
<gene>
    <name evidence="8" type="ORF">SeMB42_g04778</name>
</gene>
<dbReference type="Gene3D" id="3.40.50.300">
    <property type="entry name" value="P-loop containing nucleotide triphosphate hydrolases"/>
    <property type="match status" value="1"/>
</dbReference>
<dbReference type="InterPro" id="IPR011025">
    <property type="entry name" value="GproteinA_insert"/>
</dbReference>
<dbReference type="SMART" id="SM00275">
    <property type="entry name" value="G_alpha"/>
    <property type="match status" value="1"/>
</dbReference>
<dbReference type="VEuPathDB" id="FungiDB:SeMB42_g04778"/>
<feature type="region of interest" description="Disordered" evidence="7">
    <location>
        <begin position="39"/>
        <end position="82"/>
    </location>
</feature>
<dbReference type="GO" id="GO:0046872">
    <property type="term" value="F:metal ion binding"/>
    <property type="evidence" value="ECO:0007669"/>
    <property type="project" value="UniProtKB-KW"/>
</dbReference>
<dbReference type="PROSITE" id="PS51882">
    <property type="entry name" value="G_ALPHA"/>
    <property type="match status" value="1"/>
</dbReference>
<sequence length="416" mass="46659">MHKSTQVELQPCIAADSTNFSGHKPSTTEILSVTTAKNTETVRGSGATRRITGAPLGGKRGAHGEPKERREEQGTEKRGALRGSRSHACFLENLARISSSTYTPTDQDILLCRVMTTGVREVVLEEENMRIKVVDVGGQRSERRKWLPSFEGATAVIFMAAISEYDQRLEEAESQNRLVEAITLFGQVVNSRWLLTSHFILFLNKVDLLAAKYQERGDESVRQYWPEYQGTSYQDVLNFFQAKFLEVNQSKQKTIYTHFTSAVDRSSISLVIDSVKINVMNQMFINIAKKYCAHPLRMLVSALQLRSGHVLDFPLPVISSKLRPRSLLPFVYTNGLFVAEKRSCIPQSHAASRLVVLPEQESKDSLGGVKTREKVTHGSSWQIRRSIAATGHFTSQSSLHQDYHVLPSWHYAASSS</sequence>
<dbReference type="AlphaFoldDB" id="A0A507CVS5"/>
<dbReference type="STRING" id="286115.A0A507CVS5"/>
<evidence type="ECO:0000313" key="8">
    <source>
        <dbReference type="EMBL" id="TPX43307.1"/>
    </source>
</evidence>
<dbReference type="PRINTS" id="PR00318">
    <property type="entry name" value="GPROTEINA"/>
</dbReference>
<dbReference type="Pfam" id="PF00503">
    <property type="entry name" value="G-alpha"/>
    <property type="match status" value="1"/>
</dbReference>
<dbReference type="InterPro" id="IPR027417">
    <property type="entry name" value="P-loop_NTPase"/>
</dbReference>
<keyword evidence="1 6" id="KW-0479">Metal-binding</keyword>
<feature type="compositionally biased region" description="Basic and acidic residues" evidence="7">
    <location>
        <begin position="62"/>
        <end position="79"/>
    </location>
</feature>
<dbReference type="SUPFAM" id="SSF47895">
    <property type="entry name" value="Transducin (alpha subunit), insertion domain"/>
    <property type="match status" value="1"/>
</dbReference>
<feature type="binding site" evidence="5">
    <location>
        <position position="262"/>
    </location>
    <ligand>
        <name>GTP</name>
        <dbReference type="ChEBI" id="CHEBI:37565"/>
    </ligand>
</feature>
<dbReference type="GO" id="GO:0005834">
    <property type="term" value="C:heterotrimeric G-protein complex"/>
    <property type="evidence" value="ECO:0007669"/>
    <property type="project" value="TreeGrafter"/>
</dbReference>
<evidence type="ECO:0000256" key="1">
    <source>
        <dbReference type="ARBA" id="ARBA00022723"/>
    </source>
</evidence>
<dbReference type="EMBL" id="QEAN01000203">
    <property type="protein sequence ID" value="TPX43307.1"/>
    <property type="molecule type" value="Genomic_DNA"/>
</dbReference>
<dbReference type="PANTHER" id="PTHR10218:SF360">
    <property type="entry name" value="GUANINE NUCLEOTIDE-BINDING PROTEIN SUBUNIT ALPHA HOMOLOG"/>
    <property type="match status" value="1"/>
</dbReference>
<feature type="binding site" evidence="5">
    <location>
        <begin position="135"/>
        <end position="139"/>
    </location>
    <ligand>
        <name>GTP</name>
        <dbReference type="ChEBI" id="CHEBI:37565"/>
    </ligand>
</feature>
<evidence type="ECO:0000256" key="3">
    <source>
        <dbReference type="ARBA" id="ARBA00023134"/>
    </source>
</evidence>
<dbReference type="GO" id="GO:0031683">
    <property type="term" value="F:G-protein beta/gamma-subunit complex binding"/>
    <property type="evidence" value="ECO:0007669"/>
    <property type="project" value="InterPro"/>
</dbReference>
<name>A0A507CVS5_9FUNG</name>
<feature type="binding site" evidence="5">
    <location>
        <begin position="204"/>
        <end position="207"/>
    </location>
    <ligand>
        <name>GTP</name>
        <dbReference type="ChEBI" id="CHEBI:37565"/>
    </ligand>
</feature>
<evidence type="ECO:0000256" key="2">
    <source>
        <dbReference type="ARBA" id="ARBA00022741"/>
    </source>
</evidence>
<dbReference type="InterPro" id="IPR001019">
    <property type="entry name" value="Gprotein_alpha_su"/>
</dbReference>
<organism evidence="8 9">
    <name type="scientific">Synchytrium endobioticum</name>
    <dbReference type="NCBI Taxonomy" id="286115"/>
    <lineage>
        <taxon>Eukaryota</taxon>
        <taxon>Fungi</taxon>
        <taxon>Fungi incertae sedis</taxon>
        <taxon>Chytridiomycota</taxon>
        <taxon>Chytridiomycota incertae sedis</taxon>
        <taxon>Chytridiomycetes</taxon>
        <taxon>Synchytriales</taxon>
        <taxon>Synchytriaceae</taxon>
        <taxon>Synchytrium</taxon>
    </lineage>
</organism>
<keyword evidence="6" id="KW-0460">Magnesium</keyword>
<dbReference type="GO" id="GO:0007188">
    <property type="term" value="P:adenylate cyclase-modulating G protein-coupled receptor signaling pathway"/>
    <property type="evidence" value="ECO:0007669"/>
    <property type="project" value="TreeGrafter"/>
</dbReference>
<dbReference type="GO" id="GO:0005525">
    <property type="term" value="F:GTP binding"/>
    <property type="evidence" value="ECO:0007669"/>
    <property type="project" value="UniProtKB-KW"/>
</dbReference>
<feature type="binding site" evidence="5">
    <location>
        <begin position="110"/>
        <end position="116"/>
    </location>
    <ligand>
        <name>GTP</name>
        <dbReference type="ChEBI" id="CHEBI:37565"/>
    </ligand>
</feature>
<keyword evidence="3 5" id="KW-0342">GTP-binding</keyword>
<dbReference type="GO" id="GO:0001664">
    <property type="term" value="F:G protein-coupled receptor binding"/>
    <property type="evidence" value="ECO:0007669"/>
    <property type="project" value="TreeGrafter"/>
</dbReference>
<comment type="caution">
    <text evidence="8">The sequence shown here is derived from an EMBL/GenBank/DDBJ whole genome shotgun (WGS) entry which is preliminary data.</text>
</comment>
<dbReference type="GO" id="GO:0003924">
    <property type="term" value="F:GTPase activity"/>
    <property type="evidence" value="ECO:0007669"/>
    <property type="project" value="InterPro"/>
</dbReference>